<reference evidence="2" key="1">
    <citation type="submission" date="2023-03" db="EMBL/GenBank/DDBJ databases">
        <authorList>
            <person name="Cremers G."/>
            <person name="Picone N."/>
        </authorList>
    </citation>
    <scope>NUCLEOTIDE SEQUENCE</scope>
    <source>
        <strain evidence="2">Sample_alias</strain>
    </source>
</reference>
<dbReference type="Proteomes" id="UP001161497">
    <property type="component" value="Chromosome"/>
</dbReference>
<evidence type="ECO:0000259" key="1">
    <source>
        <dbReference type="Pfam" id="PF01521"/>
    </source>
</evidence>
<keyword evidence="3" id="KW-1185">Reference proteome</keyword>
<name>A0ABM9IBL9_9BACT</name>
<dbReference type="Pfam" id="PF01521">
    <property type="entry name" value="Fe-S_biosyn"/>
    <property type="match status" value="1"/>
</dbReference>
<dbReference type="EMBL" id="OX458932">
    <property type="protein sequence ID" value="CAI9085048.1"/>
    <property type="molecule type" value="Genomic_DNA"/>
</dbReference>
<dbReference type="PANTHER" id="PTHR43011:SF1">
    <property type="entry name" value="IRON-SULFUR CLUSTER ASSEMBLY 2 HOMOLOG, MITOCHONDRIAL"/>
    <property type="match status" value="1"/>
</dbReference>
<dbReference type="SUPFAM" id="SSF89360">
    <property type="entry name" value="HesB-like domain"/>
    <property type="match status" value="1"/>
</dbReference>
<sequence length="113" mass="12271">MNSIFPLQLNITLTPMALSKIKKLTDSHPGYMLRLSVTKGGCAGNEYLLELAVPKEKDIRLQIEDVFVAIDPESSHLLAGSTIDYKEGLTQGGFRIINPQAKSTCGCGSSFQV</sequence>
<dbReference type="Gene3D" id="2.60.300.12">
    <property type="entry name" value="HesB-like domain"/>
    <property type="match status" value="1"/>
</dbReference>
<organism evidence="2 3">
    <name type="scientific">Candidatus Methylacidiphilum fumarolicum</name>
    <dbReference type="NCBI Taxonomy" id="591154"/>
    <lineage>
        <taxon>Bacteria</taxon>
        <taxon>Pseudomonadati</taxon>
        <taxon>Verrucomicrobiota</taxon>
        <taxon>Methylacidiphilae</taxon>
        <taxon>Methylacidiphilales</taxon>
        <taxon>Methylacidiphilaceae</taxon>
        <taxon>Methylacidiphilum (ex Ratnadevi et al. 2023)</taxon>
    </lineage>
</organism>
<dbReference type="InterPro" id="IPR035903">
    <property type="entry name" value="HesB-like_dom_sf"/>
</dbReference>
<feature type="domain" description="Core" evidence="1">
    <location>
        <begin position="10"/>
        <end position="108"/>
    </location>
</feature>
<gene>
    <name evidence="2" type="primary">sufA</name>
    <name evidence="2" type="ORF">MFUM_0667</name>
</gene>
<dbReference type="NCBIfam" id="TIGR00049">
    <property type="entry name" value="iron-sulfur cluster assembly accessory protein"/>
    <property type="match status" value="1"/>
</dbReference>
<dbReference type="InterPro" id="IPR000361">
    <property type="entry name" value="ATAP_core_dom"/>
</dbReference>
<protein>
    <submittedName>
        <fullName evidence="2">Fe-S cluster assembly scaffold protein, HesB/SufA family</fullName>
    </submittedName>
</protein>
<dbReference type="InterPro" id="IPR017870">
    <property type="entry name" value="FeS_cluster_insertion_CS"/>
</dbReference>
<accession>A0ABM9IBL9</accession>
<dbReference type="InterPro" id="IPR016092">
    <property type="entry name" value="ATAP"/>
</dbReference>
<proteinExistence type="predicted"/>
<dbReference type="PROSITE" id="PS01152">
    <property type="entry name" value="HESB"/>
    <property type="match status" value="1"/>
</dbReference>
<dbReference type="RefSeq" id="WP_009061031.1">
    <property type="nucleotide sequence ID" value="NZ_JAHXRZ010000006.1"/>
</dbReference>
<evidence type="ECO:0000313" key="3">
    <source>
        <dbReference type="Proteomes" id="UP001161497"/>
    </source>
</evidence>
<dbReference type="PANTHER" id="PTHR43011">
    <property type="entry name" value="IRON-SULFUR CLUSTER ASSEMBLY 2 HOMOLOG, MITOCHONDRIAL"/>
    <property type="match status" value="1"/>
</dbReference>
<evidence type="ECO:0000313" key="2">
    <source>
        <dbReference type="EMBL" id="CAI9085048.1"/>
    </source>
</evidence>